<evidence type="ECO:0000256" key="1">
    <source>
        <dbReference type="SAM" id="MobiDB-lite"/>
    </source>
</evidence>
<feature type="compositionally biased region" description="Polar residues" evidence="1">
    <location>
        <begin position="543"/>
        <end position="561"/>
    </location>
</feature>
<gene>
    <name evidence="2" type="ORF">SMACR_05292</name>
</gene>
<evidence type="ECO:0000313" key="2">
    <source>
        <dbReference type="EMBL" id="KAA8629816.1"/>
    </source>
</evidence>
<proteinExistence type="predicted"/>
<protein>
    <recommendedName>
        <fullName evidence="4">LIM zinc-binding domain-containing protein</fullName>
    </recommendedName>
</protein>
<feature type="region of interest" description="Disordered" evidence="1">
    <location>
        <begin position="131"/>
        <end position="150"/>
    </location>
</feature>
<feature type="compositionally biased region" description="Low complexity" evidence="1">
    <location>
        <begin position="40"/>
        <end position="55"/>
    </location>
</feature>
<feature type="region of interest" description="Disordered" evidence="1">
    <location>
        <begin position="229"/>
        <end position="249"/>
    </location>
</feature>
<reference evidence="2 3" key="1">
    <citation type="submission" date="2017-07" db="EMBL/GenBank/DDBJ databases">
        <title>Genome sequence of the Sordaria macrospora wild type strain R19027.</title>
        <authorList>
            <person name="Nowrousian M."/>
            <person name="Teichert I."/>
            <person name="Kueck U."/>
        </authorList>
    </citation>
    <scope>NUCLEOTIDE SEQUENCE [LARGE SCALE GENOMIC DNA]</scope>
    <source>
        <strain evidence="2 3">R19027</strain>
        <tissue evidence="2">Mycelium</tissue>
    </source>
</reference>
<feature type="compositionally biased region" description="Basic and acidic residues" evidence="1">
    <location>
        <begin position="312"/>
        <end position="331"/>
    </location>
</feature>
<feature type="compositionally biased region" description="Low complexity" evidence="1">
    <location>
        <begin position="132"/>
        <end position="141"/>
    </location>
</feature>
<feature type="region of interest" description="Disordered" evidence="1">
    <location>
        <begin position="522"/>
        <end position="561"/>
    </location>
</feature>
<feature type="compositionally biased region" description="Basic and acidic residues" evidence="1">
    <location>
        <begin position="522"/>
        <end position="535"/>
    </location>
</feature>
<organism evidence="2 3">
    <name type="scientific">Sordaria macrospora</name>
    <dbReference type="NCBI Taxonomy" id="5147"/>
    <lineage>
        <taxon>Eukaryota</taxon>
        <taxon>Fungi</taxon>
        <taxon>Dikarya</taxon>
        <taxon>Ascomycota</taxon>
        <taxon>Pezizomycotina</taxon>
        <taxon>Sordariomycetes</taxon>
        <taxon>Sordariomycetidae</taxon>
        <taxon>Sordariales</taxon>
        <taxon>Sordariaceae</taxon>
        <taxon>Sordaria</taxon>
    </lineage>
</organism>
<evidence type="ECO:0000313" key="3">
    <source>
        <dbReference type="Proteomes" id="UP000433876"/>
    </source>
</evidence>
<feature type="region of interest" description="Disordered" evidence="1">
    <location>
        <begin position="399"/>
        <end position="502"/>
    </location>
</feature>
<feature type="region of interest" description="Disordered" evidence="1">
    <location>
        <begin position="312"/>
        <end position="344"/>
    </location>
</feature>
<feature type="compositionally biased region" description="Basic and acidic residues" evidence="1">
    <location>
        <begin position="229"/>
        <end position="247"/>
    </location>
</feature>
<dbReference type="VEuPathDB" id="FungiDB:SMAC_05292"/>
<dbReference type="EMBL" id="NMPR01000123">
    <property type="protein sequence ID" value="KAA8629816.1"/>
    <property type="molecule type" value="Genomic_DNA"/>
</dbReference>
<feature type="compositionally biased region" description="Low complexity" evidence="1">
    <location>
        <begin position="1"/>
        <end position="10"/>
    </location>
</feature>
<comment type="caution">
    <text evidence="2">The sequence shown here is derived from an EMBL/GenBank/DDBJ whole genome shotgun (WGS) entry which is preliminary data.</text>
</comment>
<dbReference type="AlphaFoldDB" id="A0A8S8ZLR1"/>
<sequence>MSSFPTSQSQQPPPRQPLNIQRGPSTRRIQDATNPPRPPSRSSSFAFSNRTSFSSIDSALHTTPRRSSSNKSKSRSRSRSNSSGGGGTHNPAPTTMTTVTTTTVIHEQEQQSFTCTFCWRSYPSSQRHIFHSTATTTSTSSRSKKKTPTPRPACPPCYRAIIDLSIYWVCGEVVVRGEECVSLGWCFWHTACYGCLLCGSKRVVRPRVDVGEVFGEVQTGTGDEIVEKGEEGMERDRERQRETERKMLGRKRGREIDQVPLCKACLVEVEGKEGLEDGNKDGEKRDLEKVLVRQGLERIDKVDGGLTRQRWDMREGEKEKEKEREKEKELIGDGGKGGLLPLRRGAVDERFKTRDEMASSSGSDEPETIYVNIFDPVGRESFRPTLMKSIPEWMRSGAREHLEPKTESALAVNSSYDEPREQTTDHTSTISTPRPISQGLSETSSTATVIQTPPQPTASRAASTRRRSGAISPRATSPVPPIDAISRPSSVLGRRTPNLRTGTSFVSEQPLVVPSMSFNHSKETTAKVSAKDPTRDSWLPTDSDVSSSPLTVTQPELSSRPSSVRSVATIFERGIASKDQRHTPVNQPLPLLRVLQQPYRPLTPTRSDTSLYSSSPHLQPISPAIRPQRVQTHELRATNLPKPIQILRSGQAGQSSMNRMGSAAVSIPVVSTSSEYLERYQPVKPSTSTNPSSFLSSSPSTSVRTSIRAGGLGPGLIWGNGERVGEPLFDVFDFSAAFVVLAVVIPKCPWGKDLYKEVCVTFYTEGGGS</sequence>
<dbReference type="Proteomes" id="UP000433876">
    <property type="component" value="Unassembled WGS sequence"/>
</dbReference>
<feature type="region of interest" description="Disordered" evidence="1">
    <location>
        <begin position="1"/>
        <end position="96"/>
    </location>
</feature>
<name>A0A8S8ZLR1_SORMA</name>
<feature type="compositionally biased region" description="Polar residues" evidence="1">
    <location>
        <begin position="425"/>
        <end position="452"/>
    </location>
</feature>
<evidence type="ECO:0008006" key="4">
    <source>
        <dbReference type="Google" id="ProtNLM"/>
    </source>
</evidence>
<accession>A0A8S8ZLR1</accession>